<evidence type="ECO:0000313" key="5">
    <source>
        <dbReference type="Proteomes" id="UP001056384"/>
    </source>
</evidence>
<dbReference type="Proteomes" id="UP001056384">
    <property type="component" value="Chromosome 2"/>
</dbReference>
<dbReference type="EMBL" id="CP099419">
    <property type="protein sequence ID" value="USW49244.1"/>
    <property type="molecule type" value="Genomic_DNA"/>
</dbReference>
<evidence type="ECO:0000256" key="3">
    <source>
        <dbReference type="ARBA" id="ARBA00023002"/>
    </source>
</evidence>
<dbReference type="PROSITE" id="PS00061">
    <property type="entry name" value="ADH_SHORT"/>
    <property type="match status" value="1"/>
</dbReference>
<dbReference type="InterPro" id="IPR036291">
    <property type="entry name" value="NAD(P)-bd_dom_sf"/>
</dbReference>
<evidence type="ECO:0000256" key="2">
    <source>
        <dbReference type="ARBA" id="ARBA00022857"/>
    </source>
</evidence>
<dbReference type="SUPFAM" id="SSF51735">
    <property type="entry name" value="NAD(P)-binding Rossmann-fold domains"/>
    <property type="match status" value="1"/>
</dbReference>
<keyword evidence="2" id="KW-0521">NADP</keyword>
<proteinExistence type="inferred from homology"/>
<dbReference type="OrthoDB" id="37659at2759"/>
<dbReference type="PANTHER" id="PTHR43669:SF11">
    <property type="entry name" value="SHORT-CHAIN DEHYDROGENASE_OXIDOREDUCTASE"/>
    <property type="match status" value="1"/>
</dbReference>
<dbReference type="Gene3D" id="3.40.50.720">
    <property type="entry name" value="NAD(P)-binding Rossmann-like Domain"/>
    <property type="match status" value="1"/>
</dbReference>
<evidence type="ECO:0000313" key="4">
    <source>
        <dbReference type="EMBL" id="USW49244.1"/>
    </source>
</evidence>
<evidence type="ECO:0000256" key="1">
    <source>
        <dbReference type="ARBA" id="ARBA00006484"/>
    </source>
</evidence>
<dbReference type="AlphaFoldDB" id="A0A9Q9EGT2"/>
<sequence>MPFQYKKVLVLGATSGIGWAMAKKFLDEGSSVIAVGRREENLKDFQKQYGQDGKVDMAVFDITDLKGIPTFVSDISSKHPDLDCVFLNSGIQRHLNWKEPESVDLDVLETEFTTNYLSYMHLTKALLPVLQKKAPQDVALVYVTSGLALVPIVYCPNYCASKAALHHMVMMLRLQMQEIESNVKIIELLPPAVQTELHDDKHQPEFKGEGRNVGMPLAEFVQEAYAGLSEGKDQIPVQMTKRNFDTWEQERQKNMMFMYQQMKKQAAQ</sequence>
<dbReference type="Pfam" id="PF00106">
    <property type="entry name" value="adh_short"/>
    <property type="match status" value="1"/>
</dbReference>
<gene>
    <name evidence="4" type="ORF">Slin15195_G025630</name>
</gene>
<protein>
    <submittedName>
        <fullName evidence="4">Short-chain dehydrogenase/reductase SDR, NAD(P)-binding domain superfamily</fullName>
    </submittedName>
</protein>
<keyword evidence="3" id="KW-0560">Oxidoreductase</keyword>
<dbReference type="InterPro" id="IPR020904">
    <property type="entry name" value="Sc_DH/Rdtase_CS"/>
</dbReference>
<dbReference type="InterPro" id="IPR002347">
    <property type="entry name" value="SDR_fam"/>
</dbReference>
<dbReference type="PANTHER" id="PTHR43669">
    <property type="entry name" value="5-KETO-D-GLUCONATE 5-REDUCTASE"/>
    <property type="match status" value="1"/>
</dbReference>
<comment type="similarity">
    <text evidence="1">Belongs to the short-chain dehydrogenases/reductases (SDR) family.</text>
</comment>
<organism evidence="4 5">
    <name type="scientific">Septoria linicola</name>
    <dbReference type="NCBI Taxonomy" id="215465"/>
    <lineage>
        <taxon>Eukaryota</taxon>
        <taxon>Fungi</taxon>
        <taxon>Dikarya</taxon>
        <taxon>Ascomycota</taxon>
        <taxon>Pezizomycotina</taxon>
        <taxon>Dothideomycetes</taxon>
        <taxon>Dothideomycetidae</taxon>
        <taxon>Mycosphaerellales</taxon>
        <taxon>Mycosphaerellaceae</taxon>
        <taxon>Septoria</taxon>
    </lineage>
</organism>
<keyword evidence="5" id="KW-1185">Reference proteome</keyword>
<dbReference type="PRINTS" id="PR00081">
    <property type="entry name" value="GDHRDH"/>
</dbReference>
<dbReference type="GO" id="GO:0016491">
    <property type="term" value="F:oxidoreductase activity"/>
    <property type="evidence" value="ECO:0007669"/>
    <property type="project" value="UniProtKB-KW"/>
</dbReference>
<name>A0A9Q9EGT2_9PEZI</name>
<accession>A0A9Q9EGT2</accession>
<reference evidence="4" key="1">
    <citation type="submission" date="2022-06" db="EMBL/GenBank/DDBJ databases">
        <title>Complete genome sequences of two strains of the flax pathogen Septoria linicola.</title>
        <authorList>
            <person name="Lapalu N."/>
            <person name="Simon A."/>
            <person name="Demenou B."/>
            <person name="Paumier D."/>
            <person name="Guillot M.-P."/>
            <person name="Gout L."/>
            <person name="Valade R."/>
        </authorList>
    </citation>
    <scope>NUCLEOTIDE SEQUENCE</scope>
    <source>
        <strain evidence="4">SE15195</strain>
    </source>
</reference>